<dbReference type="Gene3D" id="3.30.565.10">
    <property type="entry name" value="Histidine kinase-like ATPase, C-terminal domain"/>
    <property type="match status" value="1"/>
</dbReference>
<name>A0ABX1JFH2_9PSEU</name>
<proteinExistence type="predicted"/>
<gene>
    <name evidence="1" type="ORF">HFP15_30245</name>
</gene>
<keyword evidence="2" id="KW-1185">Reference proteome</keyword>
<evidence type="ECO:0000313" key="2">
    <source>
        <dbReference type="Proteomes" id="UP000715441"/>
    </source>
</evidence>
<dbReference type="InterPro" id="IPR050267">
    <property type="entry name" value="Anti-sigma-factor_SerPK"/>
</dbReference>
<comment type="caution">
    <text evidence="1">The sequence shown here is derived from an EMBL/GenBank/DDBJ whole genome shotgun (WGS) entry which is preliminary data.</text>
</comment>
<dbReference type="PANTHER" id="PTHR35526">
    <property type="entry name" value="ANTI-SIGMA-F FACTOR RSBW-RELATED"/>
    <property type="match status" value="1"/>
</dbReference>
<keyword evidence="1" id="KW-0067">ATP-binding</keyword>
<dbReference type="EMBL" id="JAAXLS010000032">
    <property type="protein sequence ID" value="NKQ57160.1"/>
    <property type="molecule type" value="Genomic_DNA"/>
</dbReference>
<organism evidence="1 2">
    <name type="scientific">Amycolatopsis acididurans</name>
    <dbReference type="NCBI Taxonomy" id="2724524"/>
    <lineage>
        <taxon>Bacteria</taxon>
        <taxon>Bacillati</taxon>
        <taxon>Actinomycetota</taxon>
        <taxon>Actinomycetes</taxon>
        <taxon>Pseudonocardiales</taxon>
        <taxon>Pseudonocardiaceae</taxon>
        <taxon>Amycolatopsis</taxon>
    </lineage>
</organism>
<sequence>MRGRAELTLARSPDAARRARRFVDRICTDWRFPALCEDAETIASELVENTLQHTGSQPQLCLERRPDGLTISVSDDAPEHAYIRQADSYGGFGMLMVSKTAAEWGCTTAPAGGKTVWARLETALSCQ</sequence>
<evidence type="ECO:0000313" key="1">
    <source>
        <dbReference type="EMBL" id="NKQ57160.1"/>
    </source>
</evidence>
<dbReference type="RefSeq" id="WP_168520186.1">
    <property type="nucleotide sequence ID" value="NZ_JAAXLS010000032.1"/>
</dbReference>
<dbReference type="PANTHER" id="PTHR35526:SF3">
    <property type="entry name" value="ANTI-SIGMA-F FACTOR RSBW"/>
    <property type="match status" value="1"/>
</dbReference>
<dbReference type="CDD" id="cd16936">
    <property type="entry name" value="HATPase_RsbW-like"/>
    <property type="match status" value="1"/>
</dbReference>
<keyword evidence="1" id="KW-0547">Nucleotide-binding</keyword>
<dbReference type="Proteomes" id="UP000715441">
    <property type="component" value="Unassembled WGS sequence"/>
</dbReference>
<reference evidence="1 2" key="1">
    <citation type="submission" date="2020-04" db="EMBL/GenBank/DDBJ databases">
        <title>Novel species.</title>
        <authorList>
            <person name="Teo W.F.A."/>
            <person name="Lipun K."/>
            <person name="Srisuk N."/>
            <person name="Duangmal K."/>
        </authorList>
    </citation>
    <scope>NUCLEOTIDE SEQUENCE [LARGE SCALE GENOMIC DNA]</scope>
    <source>
        <strain evidence="1 2">K13G38</strain>
    </source>
</reference>
<dbReference type="GO" id="GO:0005524">
    <property type="term" value="F:ATP binding"/>
    <property type="evidence" value="ECO:0007669"/>
    <property type="project" value="UniProtKB-KW"/>
</dbReference>
<protein>
    <submittedName>
        <fullName evidence="1">ATP-binding protein</fullName>
    </submittedName>
</protein>
<dbReference type="SUPFAM" id="SSF55874">
    <property type="entry name" value="ATPase domain of HSP90 chaperone/DNA topoisomerase II/histidine kinase"/>
    <property type="match status" value="1"/>
</dbReference>
<dbReference type="InterPro" id="IPR036890">
    <property type="entry name" value="HATPase_C_sf"/>
</dbReference>
<accession>A0ABX1JFH2</accession>